<dbReference type="Proteomes" id="UP000023430">
    <property type="component" value="Unassembled WGS sequence"/>
</dbReference>
<dbReference type="InterPro" id="IPR000847">
    <property type="entry name" value="LysR_HTH_N"/>
</dbReference>
<dbReference type="EMBL" id="JAME01000006">
    <property type="protein sequence ID" value="ETX30014.1"/>
    <property type="molecule type" value="Genomic_DNA"/>
</dbReference>
<protein>
    <submittedName>
        <fullName evidence="3">Molybdenum-binding transcriptional regulator, ModE family protein</fullName>
    </submittedName>
</protein>
<accession>X7FDB5</accession>
<dbReference type="STRING" id="1449351.RISW2_20435"/>
<dbReference type="eggNOG" id="COG2005">
    <property type="taxonomic scope" value="Bacteria"/>
</dbReference>
<dbReference type="InterPro" id="IPR051815">
    <property type="entry name" value="Molybdate_resp_trans_reg"/>
</dbReference>
<proteinExistence type="predicted"/>
<feature type="domain" description="HTH lysR-type" evidence="2">
    <location>
        <begin position="66"/>
        <end position="124"/>
    </location>
</feature>
<name>X7FDB5_9RHOB</name>
<organism evidence="3 4">
    <name type="scientific">Roseivivax isoporae LMG 25204</name>
    <dbReference type="NCBI Taxonomy" id="1449351"/>
    <lineage>
        <taxon>Bacteria</taxon>
        <taxon>Pseudomonadati</taxon>
        <taxon>Pseudomonadota</taxon>
        <taxon>Alphaproteobacteria</taxon>
        <taxon>Rhodobacterales</taxon>
        <taxon>Roseobacteraceae</taxon>
        <taxon>Roseivivax</taxon>
    </lineage>
</organism>
<dbReference type="GO" id="GO:0003700">
    <property type="term" value="F:DNA-binding transcription factor activity"/>
    <property type="evidence" value="ECO:0007669"/>
    <property type="project" value="InterPro"/>
</dbReference>
<dbReference type="AlphaFoldDB" id="X7FDB5"/>
<dbReference type="PANTHER" id="PTHR30432:SF1">
    <property type="entry name" value="DNA-BINDING TRANSCRIPTIONAL DUAL REGULATOR MODE"/>
    <property type="match status" value="1"/>
</dbReference>
<dbReference type="PATRIC" id="fig|1449351.3.peg.1216"/>
<dbReference type="InterPro" id="IPR036388">
    <property type="entry name" value="WH-like_DNA-bd_sf"/>
</dbReference>
<dbReference type="SUPFAM" id="SSF46785">
    <property type="entry name" value="Winged helix' DNA-binding domain"/>
    <property type="match status" value="1"/>
</dbReference>
<evidence type="ECO:0000259" key="2">
    <source>
        <dbReference type="Pfam" id="PF00126"/>
    </source>
</evidence>
<sequence>MSLRQYPRGGASRPVSHADAPCAHDRRFGIVARMMPPSVPPGDTPSLRIRIVFGDDAMLGPGKADLLERIRDTGSIAAAGRAMSMSYKRAWMLVEEMNNAFRDPLIESTRGGPRGGGARLTEAGAEVLANYRKLEEIMAEAGAARIGTIQSMLKDIPG</sequence>
<evidence type="ECO:0000313" key="3">
    <source>
        <dbReference type="EMBL" id="ETX30014.1"/>
    </source>
</evidence>
<dbReference type="Pfam" id="PF00126">
    <property type="entry name" value="HTH_1"/>
    <property type="match status" value="1"/>
</dbReference>
<dbReference type="Gene3D" id="1.10.10.10">
    <property type="entry name" value="Winged helix-like DNA-binding domain superfamily/Winged helix DNA-binding domain"/>
    <property type="match status" value="1"/>
</dbReference>
<gene>
    <name evidence="3" type="ORF">RISW2_20435</name>
</gene>
<feature type="region of interest" description="Disordered" evidence="1">
    <location>
        <begin position="1"/>
        <end position="20"/>
    </location>
</feature>
<keyword evidence="4" id="KW-1185">Reference proteome</keyword>
<comment type="caution">
    <text evidence="3">The sequence shown here is derived from an EMBL/GenBank/DDBJ whole genome shotgun (WGS) entry which is preliminary data.</text>
</comment>
<evidence type="ECO:0000256" key="1">
    <source>
        <dbReference type="SAM" id="MobiDB-lite"/>
    </source>
</evidence>
<dbReference type="PANTHER" id="PTHR30432">
    <property type="entry name" value="TRANSCRIPTIONAL REGULATOR MODE"/>
    <property type="match status" value="1"/>
</dbReference>
<evidence type="ECO:0000313" key="4">
    <source>
        <dbReference type="Proteomes" id="UP000023430"/>
    </source>
</evidence>
<reference evidence="3 4" key="1">
    <citation type="submission" date="2014-01" db="EMBL/GenBank/DDBJ databases">
        <title>Roseivivax isoporae LMG 25204 Genome Sequencing.</title>
        <authorList>
            <person name="Lai Q."/>
            <person name="Li G."/>
            <person name="Shao Z."/>
        </authorList>
    </citation>
    <scope>NUCLEOTIDE SEQUENCE [LARGE SCALE GENOMIC DNA]</scope>
    <source>
        <strain evidence="3 4">LMG 25204</strain>
    </source>
</reference>
<dbReference type="InterPro" id="IPR036390">
    <property type="entry name" value="WH_DNA-bd_sf"/>
</dbReference>